<sequence length="345" mass="37997">MAVSGVVETRDRLEGGRSIEAIIRKVRAANEQREKLPERLEEMMESEPSSAEDFLRGVMEGVVALIPIKKVQKLLFGFMDNRFDPLVGAEQVIREWANSLQESALDIKYVEMNNAEEKERLAGVIQDATEGGWDEEELFKYSLDESNKMGLAIDPEVVELLRLRGENMDQEEKDIFAQMILASLQRRKTALEKASRKLSSVSNEILGIIHMVIAMYVEFATLKPSITAHREAARAALGAGRGVFVAGELLIKTVESSHQSLMAAVDVMEVLNKRPVAGRELVERLELADTELREKCARVLGPASSGRLQLEARVRSRAVGPAAKAGGEQTAEGAVQQGEAADGKE</sequence>
<evidence type="ECO:0000313" key="2">
    <source>
        <dbReference type="EMBL" id="QQG45522.1"/>
    </source>
</evidence>
<feature type="region of interest" description="Disordered" evidence="1">
    <location>
        <begin position="319"/>
        <end position="345"/>
    </location>
</feature>
<dbReference type="AlphaFoldDB" id="A0A7T5RJZ8"/>
<name>A0A7T5RJZ8_9BACT</name>
<dbReference type="Proteomes" id="UP000595618">
    <property type="component" value="Chromosome"/>
</dbReference>
<gene>
    <name evidence="2" type="ORF">HYW89_01115</name>
</gene>
<accession>A0A7T5RJZ8</accession>
<organism evidence="2 3">
    <name type="scientific">Candidatus Sungiibacteriota bacterium</name>
    <dbReference type="NCBI Taxonomy" id="2750080"/>
    <lineage>
        <taxon>Bacteria</taxon>
        <taxon>Candidatus Sungiibacteriota</taxon>
    </lineage>
</organism>
<protein>
    <submittedName>
        <fullName evidence="2">Uncharacterized protein</fullName>
    </submittedName>
</protein>
<evidence type="ECO:0000313" key="3">
    <source>
        <dbReference type="Proteomes" id="UP000595618"/>
    </source>
</evidence>
<reference evidence="2 3" key="1">
    <citation type="submission" date="2020-07" db="EMBL/GenBank/DDBJ databases">
        <title>Huge and variable diversity of episymbiotic CPR bacteria and DPANN archaea in groundwater ecosystems.</title>
        <authorList>
            <person name="He C.Y."/>
            <person name="Keren R."/>
            <person name="Whittaker M."/>
            <person name="Farag I.F."/>
            <person name="Doudna J."/>
            <person name="Cate J.H.D."/>
            <person name="Banfield J.F."/>
        </authorList>
    </citation>
    <scope>NUCLEOTIDE SEQUENCE [LARGE SCALE GENOMIC DNA]</scope>
    <source>
        <strain evidence="2">NC_groundwater_541_Ag_S-0.1um_46_50</strain>
    </source>
</reference>
<dbReference type="EMBL" id="CP066690">
    <property type="protein sequence ID" value="QQG45522.1"/>
    <property type="molecule type" value="Genomic_DNA"/>
</dbReference>
<evidence type="ECO:0000256" key="1">
    <source>
        <dbReference type="SAM" id="MobiDB-lite"/>
    </source>
</evidence>
<proteinExistence type="predicted"/>